<evidence type="ECO:0000313" key="2">
    <source>
        <dbReference type="EMBL" id="EEV20641.1"/>
    </source>
</evidence>
<dbReference type="EMBL" id="ACYH01000027">
    <property type="protein sequence ID" value="EEV20641.1"/>
    <property type="molecule type" value="Genomic_DNA"/>
</dbReference>
<dbReference type="RefSeq" id="WP_006188346.1">
    <property type="nucleotide sequence ID" value="NZ_ACYH01000027.1"/>
</dbReference>
<feature type="signal peptide" evidence="1">
    <location>
        <begin position="1"/>
        <end position="28"/>
    </location>
</feature>
<evidence type="ECO:0000256" key="1">
    <source>
        <dbReference type="SAM" id="SignalP"/>
    </source>
</evidence>
<dbReference type="Proteomes" id="UP000004509">
    <property type="component" value="Unassembled WGS sequence"/>
</dbReference>
<evidence type="ECO:0008006" key="4">
    <source>
        <dbReference type="Google" id="ProtNLM"/>
    </source>
</evidence>
<reference evidence="2 3" key="1">
    <citation type="submission" date="2009-07" db="EMBL/GenBank/DDBJ databases">
        <authorList>
            <person name="Madupu R."/>
            <person name="Sebastian Y."/>
            <person name="Durkin A.S."/>
            <person name="Torralba M."/>
            <person name="Methe B."/>
            <person name="Sutton G.G."/>
            <person name="Strausberg R.L."/>
            <person name="Nelson K.E."/>
        </authorList>
    </citation>
    <scope>NUCLEOTIDE SEQUENCE [LARGE SCALE GENOMIC DNA]</scope>
    <source>
        <strain evidence="2 3">ATCC 35580</strain>
    </source>
</reference>
<proteinExistence type="predicted"/>
<comment type="caution">
    <text evidence="2">The sequence shown here is derived from an EMBL/GenBank/DDBJ whole genome shotgun (WGS) entry which is preliminary data.</text>
</comment>
<dbReference type="eggNOG" id="ENOG5030DBM">
    <property type="taxonomic scope" value="Bacteria"/>
</dbReference>
<dbReference type="PROSITE" id="PS51257">
    <property type="entry name" value="PROKAR_LIPOPROTEIN"/>
    <property type="match status" value="1"/>
</dbReference>
<keyword evidence="1" id="KW-0732">Signal</keyword>
<gene>
    <name evidence="2" type="ORF">TREVI0001_1812</name>
</gene>
<sequence>MNKILFAAALAVAAVIVSSACQNPPIFAAIEQEVKLNPSSVTGSIRGGGIIKIGSTLYVSNGKIYTKSAEGTGGWSVMSDCPAGLCTSIATDGTNLYAAFGQNDTFTIHKYDTTASSWEQIRGLAAQSVAGTNAVFAFDANAKKIYPISGGSVGTPFDTTSILMSAASSYYLLADGLYSSAGTKIADSPSSGLKGICEGPAGSVFVFSDKTLYCYNGAWTSREHGVSTPQSITYLPSKQLVLLGGIKGYGEVKLASDSGTNLANATTVAAGSSDSSILSENYYQYTNSVGKYTLNPINAFNYGTNGYVIYAGVNDPNTKYTGLWGFYNPDRKQWNRE</sequence>
<dbReference type="AlphaFoldDB" id="C8PP69"/>
<dbReference type="STRING" id="596324.TREVI0001_1812"/>
<feature type="chain" id="PRO_5002991471" description="Lipoprotein" evidence="1">
    <location>
        <begin position="29"/>
        <end position="337"/>
    </location>
</feature>
<name>C8PP69_9SPIR</name>
<evidence type="ECO:0000313" key="3">
    <source>
        <dbReference type="Proteomes" id="UP000004509"/>
    </source>
</evidence>
<protein>
    <recommendedName>
        <fullName evidence="4">Lipoprotein</fullName>
    </recommendedName>
</protein>
<dbReference type="OrthoDB" id="363257at2"/>
<organism evidence="2 3">
    <name type="scientific">Treponema vincentii ATCC 35580</name>
    <dbReference type="NCBI Taxonomy" id="596324"/>
    <lineage>
        <taxon>Bacteria</taxon>
        <taxon>Pseudomonadati</taxon>
        <taxon>Spirochaetota</taxon>
        <taxon>Spirochaetia</taxon>
        <taxon>Spirochaetales</taxon>
        <taxon>Treponemataceae</taxon>
        <taxon>Treponema</taxon>
    </lineage>
</organism>
<accession>C8PP69</accession>